<feature type="compositionally biased region" description="Low complexity" evidence="1">
    <location>
        <begin position="223"/>
        <end position="232"/>
    </location>
</feature>
<reference evidence="2" key="1">
    <citation type="journal article" date="2023" name="Mol. Phylogenet. Evol.">
        <title>Genome-scale phylogeny and comparative genomics of the fungal order Sordariales.</title>
        <authorList>
            <person name="Hensen N."/>
            <person name="Bonometti L."/>
            <person name="Westerberg I."/>
            <person name="Brannstrom I.O."/>
            <person name="Guillou S."/>
            <person name="Cros-Aarteil S."/>
            <person name="Calhoun S."/>
            <person name="Haridas S."/>
            <person name="Kuo A."/>
            <person name="Mondo S."/>
            <person name="Pangilinan J."/>
            <person name="Riley R."/>
            <person name="LaButti K."/>
            <person name="Andreopoulos B."/>
            <person name="Lipzen A."/>
            <person name="Chen C."/>
            <person name="Yan M."/>
            <person name="Daum C."/>
            <person name="Ng V."/>
            <person name="Clum A."/>
            <person name="Steindorff A."/>
            <person name="Ohm R.A."/>
            <person name="Martin F."/>
            <person name="Silar P."/>
            <person name="Natvig D.O."/>
            <person name="Lalanne C."/>
            <person name="Gautier V."/>
            <person name="Ament-Velasquez S.L."/>
            <person name="Kruys A."/>
            <person name="Hutchinson M.I."/>
            <person name="Powell A.J."/>
            <person name="Barry K."/>
            <person name="Miller A.N."/>
            <person name="Grigoriev I.V."/>
            <person name="Debuchy R."/>
            <person name="Gladieux P."/>
            <person name="Hiltunen Thoren M."/>
            <person name="Johannesson H."/>
        </authorList>
    </citation>
    <scope>NUCLEOTIDE SEQUENCE</scope>
    <source>
        <strain evidence="2">FGSC 1904</strain>
    </source>
</reference>
<name>A0AAE0PB03_SORBR</name>
<feature type="region of interest" description="Disordered" evidence="1">
    <location>
        <begin position="286"/>
        <end position="311"/>
    </location>
</feature>
<reference evidence="2" key="2">
    <citation type="submission" date="2023-07" db="EMBL/GenBank/DDBJ databases">
        <authorList>
            <consortium name="Lawrence Berkeley National Laboratory"/>
            <person name="Haridas S."/>
            <person name="Hensen N."/>
            <person name="Bonometti L."/>
            <person name="Westerberg I."/>
            <person name="Brannstrom I.O."/>
            <person name="Guillou S."/>
            <person name="Cros-Aarteil S."/>
            <person name="Calhoun S."/>
            <person name="Kuo A."/>
            <person name="Mondo S."/>
            <person name="Pangilinan J."/>
            <person name="Riley R."/>
            <person name="LaButti K."/>
            <person name="Andreopoulos B."/>
            <person name="Lipzen A."/>
            <person name="Chen C."/>
            <person name="Yanf M."/>
            <person name="Daum C."/>
            <person name="Ng V."/>
            <person name="Clum A."/>
            <person name="Steindorff A."/>
            <person name="Ohm R."/>
            <person name="Martin F."/>
            <person name="Silar P."/>
            <person name="Natvig D."/>
            <person name="Lalanne C."/>
            <person name="Gautier V."/>
            <person name="Ament-velasquez S.L."/>
            <person name="Kruys A."/>
            <person name="Hutchinson M.I."/>
            <person name="Powell A.J."/>
            <person name="Barry K."/>
            <person name="Miller A.N."/>
            <person name="Grigoriev I.V."/>
            <person name="Debuchy R."/>
            <person name="Gladieux P."/>
            <person name="Thoren M.H."/>
            <person name="Johannesson H."/>
        </authorList>
    </citation>
    <scope>NUCLEOTIDE SEQUENCE</scope>
    <source>
        <strain evidence="2">FGSC 1904</strain>
    </source>
</reference>
<accession>A0AAE0PB03</accession>
<keyword evidence="3" id="KW-1185">Reference proteome</keyword>
<feature type="compositionally biased region" description="Basic and acidic residues" evidence="1">
    <location>
        <begin position="192"/>
        <end position="203"/>
    </location>
</feature>
<dbReference type="Proteomes" id="UP001281003">
    <property type="component" value="Unassembled WGS sequence"/>
</dbReference>
<organism evidence="2 3">
    <name type="scientific">Sordaria brevicollis</name>
    <dbReference type="NCBI Taxonomy" id="83679"/>
    <lineage>
        <taxon>Eukaryota</taxon>
        <taxon>Fungi</taxon>
        <taxon>Dikarya</taxon>
        <taxon>Ascomycota</taxon>
        <taxon>Pezizomycotina</taxon>
        <taxon>Sordariomycetes</taxon>
        <taxon>Sordariomycetidae</taxon>
        <taxon>Sordariales</taxon>
        <taxon>Sordariaceae</taxon>
        <taxon>Sordaria</taxon>
    </lineage>
</organism>
<dbReference type="EMBL" id="JAUTDP010000009">
    <property type="protein sequence ID" value="KAK3396642.1"/>
    <property type="molecule type" value="Genomic_DNA"/>
</dbReference>
<sequence length="311" mass="34327">MPWLSILGEDVSATAHPIAQLCLGNHTVSLLQIGIDNSNVSEEGEADDGQLEWSTLPSCTSGSRRPFACRIVLFLEEDIAIGDHAVQHDLARGGAQDRHEHFISLARRHLFPPVINAKYDEQPAAKRVKLARYLSDDEESDTEFQVKLPPGWTVEELARDDVATDSEDVEVEVPALGEDHDEDPSANQQQEPPRELGTEREPQPDVTANVNAHIDDGPQHAATTTTSSTSTTNPQHRLTFNNLTHLVLPGTASYSSTLLFMSFDWSTSAPAQLAGFRFPTRFNSPQFKQQNNEHERPGPASTLPPWLPFPT</sequence>
<proteinExistence type="predicted"/>
<evidence type="ECO:0000313" key="3">
    <source>
        <dbReference type="Proteomes" id="UP001281003"/>
    </source>
</evidence>
<comment type="caution">
    <text evidence="2">The sequence shown here is derived from an EMBL/GenBank/DDBJ whole genome shotgun (WGS) entry which is preliminary data.</text>
</comment>
<protein>
    <submittedName>
        <fullName evidence="2">Uncharacterized protein</fullName>
    </submittedName>
</protein>
<dbReference type="AlphaFoldDB" id="A0AAE0PB03"/>
<feature type="region of interest" description="Disordered" evidence="1">
    <location>
        <begin position="175"/>
        <end position="235"/>
    </location>
</feature>
<evidence type="ECO:0000256" key="1">
    <source>
        <dbReference type="SAM" id="MobiDB-lite"/>
    </source>
</evidence>
<evidence type="ECO:0000313" key="2">
    <source>
        <dbReference type="EMBL" id="KAK3396642.1"/>
    </source>
</evidence>
<gene>
    <name evidence="2" type="ORF">B0T20DRAFT_395151</name>
</gene>